<keyword evidence="1" id="KW-0732">Signal</keyword>
<evidence type="ECO:0000256" key="1">
    <source>
        <dbReference type="SAM" id="SignalP"/>
    </source>
</evidence>
<evidence type="ECO:0000313" key="2">
    <source>
        <dbReference type="EMBL" id="MDA0166369.1"/>
    </source>
</evidence>
<dbReference type="Proteomes" id="UP001149140">
    <property type="component" value="Unassembled WGS sequence"/>
</dbReference>
<proteinExistence type="predicted"/>
<dbReference type="RefSeq" id="WP_270045626.1">
    <property type="nucleotide sequence ID" value="NZ_JAPDOD010000064.1"/>
</dbReference>
<accession>A0A9X3N0T3</accession>
<dbReference type="EMBL" id="JAPDOD010000064">
    <property type="protein sequence ID" value="MDA0166369.1"/>
    <property type="molecule type" value="Genomic_DNA"/>
</dbReference>
<name>A0A9X3N0T3_9ACTN</name>
<organism evidence="2 3">
    <name type="scientific">Solirubrobacter ginsenosidimutans</name>
    <dbReference type="NCBI Taxonomy" id="490573"/>
    <lineage>
        <taxon>Bacteria</taxon>
        <taxon>Bacillati</taxon>
        <taxon>Actinomycetota</taxon>
        <taxon>Thermoleophilia</taxon>
        <taxon>Solirubrobacterales</taxon>
        <taxon>Solirubrobacteraceae</taxon>
        <taxon>Solirubrobacter</taxon>
    </lineage>
</organism>
<feature type="signal peptide" evidence="1">
    <location>
        <begin position="1"/>
        <end position="28"/>
    </location>
</feature>
<evidence type="ECO:0000313" key="3">
    <source>
        <dbReference type="Proteomes" id="UP001149140"/>
    </source>
</evidence>
<protein>
    <submittedName>
        <fullName evidence="2">Uncharacterized protein</fullName>
    </submittedName>
</protein>
<gene>
    <name evidence="2" type="ORF">OM076_39260</name>
</gene>
<reference evidence="2" key="1">
    <citation type="submission" date="2022-10" db="EMBL/GenBank/DDBJ databases">
        <title>The WGS of Solirubrobacter ginsenosidimutans DSM 21036.</title>
        <authorList>
            <person name="Jiang Z."/>
        </authorList>
    </citation>
    <scope>NUCLEOTIDE SEQUENCE</scope>
    <source>
        <strain evidence="2">DSM 21036</strain>
    </source>
</reference>
<dbReference type="Gene3D" id="2.60.120.260">
    <property type="entry name" value="Galactose-binding domain-like"/>
    <property type="match status" value="1"/>
</dbReference>
<keyword evidence="3" id="KW-1185">Reference proteome</keyword>
<feature type="chain" id="PRO_5040990606" evidence="1">
    <location>
        <begin position="29"/>
        <end position="326"/>
    </location>
</feature>
<comment type="caution">
    <text evidence="2">The sequence shown here is derived from an EMBL/GenBank/DDBJ whole genome shotgun (WGS) entry which is preliminary data.</text>
</comment>
<dbReference type="AlphaFoldDB" id="A0A9X3N0T3"/>
<sequence length="326" mass="33150">MKRLLSFAAGMAAIAAPVVVIVSREASAVDGVPAKHYQMIEAEFMTPVLESYAGVASGTATTSVLKRMSNSGTTTFSGSAGMQLDNHNADGSPGTLPFEVEDTDTYGVGVRYVKGPTYGVVQFVIDGDPIGAPIDAYATAVTADEITLGALGLTEGKHQVSMVVTGKNDAATDYLAGFDYLELDSTAVPAATPTAVATAEVGAQVPATLALSVGAPASFAQLQPGVEKDYSATTTATVTSTAGDAALTVTDPSTTAPGKLVNGSFSLAEPLRVAGGPLPATVKTWSGPTSSEPVELAFTQHIGAREPLRTGNYGKTLTLTLSTTNP</sequence>